<keyword evidence="7 10" id="KW-0503">Monooxygenase</keyword>
<gene>
    <name evidence="10 13" type="primary">BNA4</name>
    <name evidence="13" type="ORF">EHS24_002165</name>
</gene>
<dbReference type="GO" id="GO:0070189">
    <property type="term" value="P:kynurenine metabolic process"/>
    <property type="evidence" value="ECO:0007669"/>
    <property type="project" value="TreeGrafter"/>
</dbReference>
<dbReference type="GO" id="GO:0071949">
    <property type="term" value="F:FAD binding"/>
    <property type="evidence" value="ECO:0007669"/>
    <property type="project" value="InterPro"/>
</dbReference>
<evidence type="ECO:0000259" key="12">
    <source>
        <dbReference type="Pfam" id="PF01494"/>
    </source>
</evidence>
<evidence type="ECO:0000256" key="9">
    <source>
        <dbReference type="ARBA" id="ARBA00047818"/>
    </source>
</evidence>
<dbReference type="PRINTS" id="PR00420">
    <property type="entry name" value="RNGMNOXGNASE"/>
</dbReference>
<comment type="pathway">
    <text evidence="10">Cofactor biosynthesis; NAD(+) biosynthesis; quinolinate from L-kynurenine: step 1/3.</text>
</comment>
<organism evidence="13 14">
    <name type="scientific">Apiotrichum porosum</name>
    <dbReference type="NCBI Taxonomy" id="105984"/>
    <lineage>
        <taxon>Eukaryota</taxon>
        <taxon>Fungi</taxon>
        <taxon>Dikarya</taxon>
        <taxon>Basidiomycota</taxon>
        <taxon>Agaricomycotina</taxon>
        <taxon>Tremellomycetes</taxon>
        <taxon>Trichosporonales</taxon>
        <taxon>Trichosporonaceae</taxon>
        <taxon>Apiotrichum</taxon>
    </lineage>
</organism>
<evidence type="ECO:0000256" key="8">
    <source>
        <dbReference type="ARBA" id="ARBA00023128"/>
    </source>
</evidence>
<dbReference type="UniPathway" id="UPA00253">
    <property type="reaction ID" value="UER00328"/>
</dbReference>
<evidence type="ECO:0000256" key="11">
    <source>
        <dbReference type="SAM" id="MobiDB-lite"/>
    </source>
</evidence>
<dbReference type="GO" id="GO:0019805">
    <property type="term" value="P:quinolinate biosynthetic process"/>
    <property type="evidence" value="ECO:0007669"/>
    <property type="project" value="UniProtKB-UniRule"/>
</dbReference>
<feature type="domain" description="FAD-binding" evidence="12">
    <location>
        <begin position="186"/>
        <end position="358"/>
    </location>
</feature>
<dbReference type="GO" id="GO:0043420">
    <property type="term" value="P:anthranilate metabolic process"/>
    <property type="evidence" value="ECO:0007669"/>
    <property type="project" value="UniProtKB-UniRule"/>
</dbReference>
<dbReference type="STRING" id="105984.A0A427XHS6"/>
<reference evidence="13 14" key="1">
    <citation type="submission" date="2018-11" db="EMBL/GenBank/DDBJ databases">
        <title>Genome sequence of Apiotrichum porosum DSM 27194.</title>
        <authorList>
            <person name="Aliyu H."/>
            <person name="Gorte O."/>
            <person name="Ochsenreither K."/>
        </authorList>
    </citation>
    <scope>NUCLEOTIDE SEQUENCE [LARGE SCALE GENOMIC DNA]</scope>
    <source>
        <strain evidence="13 14">DSM 27194</strain>
    </source>
</reference>
<keyword evidence="10" id="KW-0472">Membrane</keyword>
<dbReference type="RefSeq" id="XP_028473587.1">
    <property type="nucleotide sequence ID" value="XM_028617909.1"/>
</dbReference>
<dbReference type="EC" id="1.14.13.9" evidence="10"/>
<comment type="subcellular location">
    <subcellularLocation>
        <location evidence="10">Mitochondrion outer membrane</location>
    </subcellularLocation>
</comment>
<sequence>MSSNGKTPMRPRKALVVGGGPVGALTAASLHKRGWEVELWESRDDPRGRSIAMTNLRSINLNISARGLGALESVDPKLGQLLLDESIEMPSRLIHFVDGRTEAQLYDPLRGNCSNSISRSVLNQRLIEALPETIDTKFNTKLTRVDFHSQTAYGIATSRGHGLGEEGDVSETSTPNRSAEVVSQFDLIVGADGSWSRVREQMMRHQRVDFAQTFIPHAYIELHMPPDPTKPGGFAMPPNHLHIWPRQSFMLIALPNTDGSFTLTLFIPFKELDKVRTRDEATAFFNKHFPSAVAVVGDRLVDDFMANPRGNLVTISVDPSTYSSHAVLLGDACHSMVPFYGQGLNCGLEDVRVLGTYLDNYGISGSTDTALGEKDHELATALTAYSTERAADLKAICELAMNNYVEMRSSVLSPLYHLRRGVDYILTRIWGSIPQPLSPYIAFPTTHVRGWTAMYDMVTFRPDISYAEAQRQEQWQKRMVQNSAVVGAAAIAGAVGIFALKAAQPWLQRR</sequence>
<evidence type="ECO:0000313" key="14">
    <source>
        <dbReference type="Proteomes" id="UP000279236"/>
    </source>
</evidence>
<feature type="region of interest" description="Disordered" evidence="11">
    <location>
        <begin position="157"/>
        <end position="176"/>
    </location>
</feature>
<keyword evidence="2 10" id="KW-0285">Flavoprotein</keyword>
<name>A0A427XHS6_9TREE</name>
<keyword evidence="5 10" id="KW-0521">NADP</keyword>
<protein>
    <recommendedName>
        <fullName evidence="10">Kynurenine 3-monooxygenase</fullName>
        <ecNumber evidence="10">1.14.13.9</ecNumber>
    </recommendedName>
    <alternativeName>
        <fullName evidence="10">Biosynthesis of nicotinic acid protein 4</fullName>
    </alternativeName>
    <alternativeName>
        <fullName evidence="10">Kynurenine 3-hydroxylase</fullName>
    </alternativeName>
</protein>
<evidence type="ECO:0000313" key="13">
    <source>
        <dbReference type="EMBL" id="RSH78440.1"/>
    </source>
</evidence>
<dbReference type="HAMAP" id="MF_01971">
    <property type="entry name" value="Kynurenine_monooxygenase"/>
    <property type="match status" value="1"/>
</dbReference>
<evidence type="ECO:0000256" key="7">
    <source>
        <dbReference type="ARBA" id="ARBA00023033"/>
    </source>
</evidence>
<comment type="similarity">
    <text evidence="10">Belongs to the aromatic-ring hydroxylase family. KMO subfamily.</text>
</comment>
<dbReference type="InterPro" id="IPR002938">
    <property type="entry name" value="FAD-bd"/>
</dbReference>
<dbReference type="PANTHER" id="PTHR46028:SF2">
    <property type="entry name" value="KYNURENINE 3-MONOOXYGENASE"/>
    <property type="match status" value="1"/>
</dbReference>
<dbReference type="GO" id="GO:0005741">
    <property type="term" value="C:mitochondrial outer membrane"/>
    <property type="evidence" value="ECO:0007669"/>
    <property type="project" value="UniProtKB-SubCell"/>
</dbReference>
<accession>A0A427XHS6</accession>
<dbReference type="InterPro" id="IPR036188">
    <property type="entry name" value="FAD/NAD-bd_sf"/>
</dbReference>
<evidence type="ECO:0000256" key="2">
    <source>
        <dbReference type="ARBA" id="ARBA00022630"/>
    </source>
</evidence>
<dbReference type="OrthoDB" id="10053569at2759"/>
<comment type="caution">
    <text evidence="13">The sequence shown here is derived from an EMBL/GenBank/DDBJ whole genome shotgun (WGS) entry which is preliminary data.</text>
</comment>
<evidence type="ECO:0000256" key="5">
    <source>
        <dbReference type="ARBA" id="ARBA00022857"/>
    </source>
</evidence>
<evidence type="ECO:0000256" key="1">
    <source>
        <dbReference type="ARBA" id="ARBA00001974"/>
    </source>
</evidence>
<dbReference type="FunFam" id="3.50.50.60:FF:000129">
    <property type="entry name" value="Kynurenine 3-monooxygenase"/>
    <property type="match status" value="1"/>
</dbReference>
<keyword evidence="14" id="KW-1185">Reference proteome</keyword>
<dbReference type="EMBL" id="RSCE01000012">
    <property type="protein sequence ID" value="RSH78440.1"/>
    <property type="molecule type" value="Genomic_DNA"/>
</dbReference>
<evidence type="ECO:0000256" key="3">
    <source>
        <dbReference type="ARBA" id="ARBA00022642"/>
    </source>
</evidence>
<dbReference type="Gene3D" id="3.50.50.60">
    <property type="entry name" value="FAD/NAD(P)-binding domain"/>
    <property type="match status" value="1"/>
</dbReference>
<evidence type="ECO:0000256" key="4">
    <source>
        <dbReference type="ARBA" id="ARBA00022827"/>
    </source>
</evidence>
<dbReference type="SUPFAM" id="SSF51905">
    <property type="entry name" value="FAD/NAD(P)-binding domain"/>
    <property type="match status" value="1"/>
</dbReference>
<comment type="function">
    <text evidence="10">Catalyzes the hydroxylation of L-kynurenine (L-Kyn) to form 3-hydroxy-L-kynurenine (L-3OHKyn). Required for synthesis of quinolinic acid.</text>
</comment>
<evidence type="ECO:0000256" key="10">
    <source>
        <dbReference type="HAMAP-Rule" id="MF_03018"/>
    </source>
</evidence>
<dbReference type="Pfam" id="PF01494">
    <property type="entry name" value="FAD_binding_3"/>
    <property type="match status" value="1"/>
</dbReference>
<evidence type="ECO:0000256" key="6">
    <source>
        <dbReference type="ARBA" id="ARBA00023002"/>
    </source>
</evidence>
<keyword evidence="6 10" id="KW-0560">Oxidoreductase</keyword>
<dbReference type="InterPro" id="IPR027545">
    <property type="entry name" value="Kynurenine_monooxygenase"/>
</dbReference>
<dbReference type="GO" id="GO:0034354">
    <property type="term" value="P:'de novo' NAD+ biosynthetic process from L-tryptophan"/>
    <property type="evidence" value="ECO:0007669"/>
    <property type="project" value="UniProtKB-UniRule"/>
</dbReference>
<dbReference type="GO" id="GO:0006569">
    <property type="term" value="P:L-tryptophan catabolic process"/>
    <property type="evidence" value="ECO:0007669"/>
    <property type="project" value="UniProtKB-UniRule"/>
</dbReference>
<keyword evidence="4 10" id="KW-0274">FAD</keyword>
<dbReference type="PANTHER" id="PTHR46028">
    <property type="entry name" value="KYNURENINE 3-MONOOXYGENASE"/>
    <property type="match status" value="1"/>
</dbReference>
<dbReference type="GeneID" id="39586708"/>
<keyword evidence="3 10" id="KW-0662">Pyridine nucleotide biosynthesis</keyword>
<keyword evidence="8 10" id="KW-0496">Mitochondrion</keyword>
<dbReference type="AlphaFoldDB" id="A0A427XHS6"/>
<dbReference type="GO" id="GO:0004502">
    <property type="term" value="F:kynurenine 3-monooxygenase activity"/>
    <property type="evidence" value="ECO:0007669"/>
    <property type="project" value="UniProtKB-UniRule"/>
</dbReference>
<dbReference type="Pfam" id="PF13450">
    <property type="entry name" value="NAD_binding_8"/>
    <property type="match status" value="1"/>
</dbReference>
<proteinExistence type="inferred from homology"/>
<comment type="cofactor">
    <cofactor evidence="1 10">
        <name>FAD</name>
        <dbReference type="ChEBI" id="CHEBI:57692"/>
    </cofactor>
</comment>
<dbReference type="Proteomes" id="UP000279236">
    <property type="component" value="Unassembled WGS sequence"/>
</dbReference>
<keyword evidence="10" id="KW-1000">Mitochondrion outer membrane</keyword>
<comment type="catalytic activity">
    <reaction evidence="9 10">
        <text>L-kynurenine + NADPH + O2 + H(+) = 3-hydroxy-L-kynurenine + NADP(+) + H2O</text>
        <dbReference type="Rhea" id="RHEA:20545"/>
        <dbReference type="ChEBI" id="CHEBI:15377"/>
        <dbReference type="ChEBI" id="CHEBI:15378"/>
        <dbReference type="ChEBI" id="CHEBI:15379"/>
        <dbReference type="ChEBI" id="CHEBI:57783"/>
        <dbReference type="ChEBI" id="CHEBI:57959"/>
        <dbReference type="ChEBI" id="CHEBI:58125"/>
        <dbReference type="ChEBI" id="CHEBI:58349"/>
        <dbReference type="EC" id="1.14.13.9"/>
    </reaction>
</comment>